<feature type="transmembrane region" description="Helical" evidence="5">
    <location>
        <begin position="441"/>
        <end position="460"/>
    </location>
</feature>
<dbReference type="GO" id="GO:0015179">
    <property type="term" value="F:L-amino acid transmembrane transporter activity"/>
    <property type="evidence" value="ECO:0007669"/>
    <property type="project" value="TreeGrafter"/>
</dbReference>
<keyword evidence="2 5" id="KW-0812">Transmembrane</keyword>
<dbReference type="AlphaFoldDB" id="A0A1J1HGM7"/>
<feature type="transmembrane region" description="Helical" evidence="5">
    <location>
        <begin position="155"/>
        <end position="174"/>
    </location>
</feature>
<proteinExistence type="predicted"/>
<protein>
    <submittedName>
        <fullName evidence="7">CLUMA_CG000966, isoform A</fullName>
    </submittedName>
</protein>
<keyword evidence="8" id="KW-1185">Reference proteome</keyword>
<organism evidence="7 8">
    <name type="scientific">Clunio marinus</name>
    <dbReference type="NCBI Taxonomy" id="568069"/>
    <lineage>
        <taxon>Eukaryota</taxon>
        <taxon>Metazoa</taxon>
        <taxon>Ecdysozoa</taxon>
        <taxon>Arthropoda</taxon>
        <taxon>Hexapoda</taxon>
        <taxon>Insecta</taxon>
        <taxon>Pterygota</taxon>
        <taxon>Neoptera</taxon>
        <taxon>Endopterygota</taxon>
        <taxon>Diptera</taxon>
        <taxon>Nematocera</taxon>
        <taxon>Chironomoidea</taxon>
        <taxon>Chironomidae</taxon>
        <taxon>Clunio</taxon>
    </lineage>
</organism>
<name>A0A1J1HGM7_9DIPT</name>
<evidence type="ECO:0000256" key="4">
    <source>
        <dbReference type="ARBA" id="ARBA00023136"/>
    </source>
</evidence>
<dbReference type="PANTHER" id="PTHR22950:SF494">
    <property type="entry name" value="GH04538P"/>
    <property type="match status" value="1"/>
</dbReference>
<gene>
    <name evidence="7" type="ORF">CLUMA_CG000966</name>
</gene>
<feature type="domain" description="Amino acid transporter transmembrane" evidence="6">
    <location>
        <begin position="61"/>
        <end position="460"/>
    </location>
</feature>
<feature type="transmembrane region" description="Helical" evidence="5">
    <location>
        <begin position="91"/>
        <end position="112"/>
    </location>
</feature>
<reference evidence="7 8" key="1">
    <citation type="submission" date="2015-04" db="EMBL/GenBank/DDBJ databases">
        <authorList>
            <person name="Syromyatnikov M.Y."/>
            <person name="Popov V.N."/>
        </authorList>
    </citation>
    <scope>NUCLEOTIDE SEQUENCE [LARGE SCALE GENOMIC DNA]</scope>
</reference>
<dbReference type="STRING" id="568069.A0A1J1HGM7"/>
<comment type="subcellular location">
    <subcellularLocation>
        <location evidence="1">Membrane</location>
        <topology evidence="1">Multi-pass membrane protein</topology>
    </subcellularLocation>
</comment>
<evidence type="ECO:0000256" key="5">
    <source>
        <dbReference type="SAM" id="Phobius"/>
    </source>
</evidence>
<dbReference type="GO" id="GO:0005774">
    <property type="term" value="C:vacuolar membrane"/>
    <property type="evidence" value="ECO:0007669"/>
    <property type="project" value="TreeGrafter"/>
</dbReference>
<feature type="transmembrane region" description="Helical" evidence="5">
    <location>
        <begin position="332"/>
        <end position="356"/>
    </location>
</feature>
<evidence type="ECO:0000256" key="1">
    <source>
        <dbReference type="ARBA" id="ARBA00004141"/>
    </source>
</evidence>
<feature type="transmembrane region" description="Helical" evidence="5">
    <location>
        <begin position="214"/>
        <end position="238"/>
    </location>
</feature>
<dbReference type="Pfam" id="PF01490">
    <property type="entry name" value="Aa_trans"/>
    <property type="match status" value="1"/>
</dbReference>
<keyword evidence="4 5" id="KW-0472">Membrane</keyword>
<accession>A0A1J1HGM7</accession>
<dbReference type="OrthoDB" id="1684102at2759"/>
<feature type="transmembrane region" description="Helical" evidence="5">
    <location>
        <begin position="186"/>
        <end position="207"/>
    </location>
</feature>
<dbReference type="PANTHER" id="PTHR22950">
    <property type="entry name" value="AMINO ACID TRANSPORTER"/>
    <property type="match status" value="1"/>
</dbReference>
<evidence type="ECO:0000256" key="3">
    <source>
        <dbReference type="ARBA" id="ARBA00022989"/>
    </source>
</evidence>
<evidence type="ECO:0000313" key="8">
    <source>
        <dbReference type="Proteomes" id="UP000183832"/>
    </source>
</evidence>
<feature type="transmembrane region" description="Helical" evidence="5">
    <location>
        <begin position="258"/>
        <end position="276"/>
    </location>
</feature>
<dbReference type="InterPro" id="IPR013057">
    <property type="entry name" value="AA_transpt_TM"/>
</dbReference>
<keyword evidence="3 5" id="KW-1133">Transmembrane helix</keyword>
<sequence length="482" mass="53718">MSSIDKENQQGNQPPVILPIGVNPEKAANVNDFNSTSKLTPYVYDDSYNPFEHRQIEKPNTTLGALLHLLKSSLGTGILAMPNAFSNAGLLFGSLMTVIVGFLCGHCVWILVSVSHKICRISKTPVLDFAGTAEKVFEYGPPWAKRCSKFAGHTVDYALMATYYSAGCVYIVFIANTFHDVCNALFGWNLSVRTYILLVLIPVYFMGQIRSLKFLVPFSGTANVFIVAAFGIVLFYIFKEPLNFEDKPLIVSWTKWPVFFSTVIFAMEGIGVVMPVENSMEKPKEFLGYPSVLIIAMVIVTVLYSVIGFLGYVRFGSEIRGSVTLNLDPDEWTAVIGQVFIGFAILFTFGLQFYIPMEILLKKLQNRLGKNRNVSETILRSFVMVVMGGISVAVPNLEPFISLVGAVFFGTLGIFIPALVEIVFLQTNENFGKFNWKLWKNLFLMLFALIAMFSGAFVSIRDIIEIYTGHDEEAKFSSSRAF</sequence>
<feature type="transmembrane region" description="Helical" evidence="5">
    <location>
        <begin position="400"/>
        <end position="420"/>
    </location>
</feature>
<evidence type="ECO:0000256" key="2">
    <source>
        <dbReference type="ARBA" id="ARBA00022692"/>
    </source>
</evidence>
<feature type="transmembrane region" description="Helical" evidence="5">
    <location>
        <begin position="63"/>
        <end position="85"/>
    </location>
</feature>
<dbReference type="Proteomes" id="UP000183832">
    <property type="component" value="Unassembled WGS sequence"/>
</dbReference>
<feature type="transmembrane region" description="Helical" evidence="5">
    <location>
        <begin position="377"/>
        <end position="394"/>
    </location>
</feature>
<evidence type="ECO:0000313" key="7">
    <source>
        <dbReference type="EMBL" id="CRK87157.1"/>
    </source>
</evidence>
<dbReference type="EMBL" id="CVRI01000004">
    <property type="protein sequence ID" value="CRK87157.1"/>
    <property type="molecule type" value="Genomic_DNA"/>
</dbReference>
<feature type="transmembrane region" description="Helical" evidence="5">
    <location>
        <begin position="288"/>
        <end position="312"/>
    </location>
</feature>
<evidence type="ECO:0000259" key="6">
    <source>
        <dbReference type="Pfam" id="PF01490"/>
    </source>
</evidence>